<dbReference type="AlphaFoldDB" id="A0A319DZL5"/>
<dbReference type="Gene3D" id="1.10.630.10">
    <property type="entry name" value="Cytochrome P450"/>
    <property type="match status" value="1"/>
</dbReference>
<gene>
    <name evidence="8" type="ORF">BO78DRAFT_463480</name>
</gene>
<comment type="cofactor">
    <cofactor evidence="1">
        <name>heme</name>
        <dbReference type="ChEBI" id="CHEBI:30413"/>
    </cofactor>
</comment>
<dbReference type="Proteomes" id="UP000248423">
    <property type="component" value="Unassembled WGS sequence"/>
</dbReference>
<proteinExistence type="inferred from homology"/>
<accession>A0A319DZL5</accession>
<keyword evidence="5" id="KW-0560">Oxidoreductase</keyword>
<dbReference type="PRINTS" id="PR00463">
    <property type="entry name" value="EP450I"/>
</dbReference>
<dbReference type="EMBL" id="KZ826383">
    <property type="protein sequence ID" value="PYI03256.1"/>
    <property type="molecule type" value="Genomic_DNA"/>
</dbReference>
<keyword evidence="7" id="KW-0503">Monooxygenase</keyword>
<evidence type="ECO:0000256" key="6">
    <source>
        <dbReference type="ARBA" id="ARBA00023004"/>
    </source>
</evidence>
<keyword evidence="6" id="KW-0408">Iron</keyword>
<dbReference type="PANTHER" id="PTHR24305:SF157">
    <property type="entry name" value="N-ACETYLTRYPTOPHAN 6-HYDROXYLASE IVOC-RELATED"/>
    <property type="match status" value="1"/>
</dbReference>
<dbReference type="InterPro" id="IPR002401">
    <property type="entry name" value="Cyt_P450_E_grp-I"/>
</dbReference>
<comment type="similarity">
    <text evidence="2">Belongs to the cytochrome P450 family.</text>
</comment>
<dbReference type="PANTHER" id="PTHR24305">
    <property type="entry name" value="CYTOCHROME P450"/>
    <property type="match status" value="1"/>
</dbReference>
<keyword evidence="4" id="KW-0479">Metal-binding</keyword>
<evidence type="ECO:0000256" key="5">
    <source>
        <dbReference type="ARBA" id="ARBA00023002"/>
    </source>
</evidence>
<sequence>MRTGDLSAGPRLAALIWWYEFYFDAIQSGRYIFKIQELHQQYGPIIRVTPDEIHINDVGYLDTVYAPSMARRDKYSYQLKSLRVPGGVGTTADHHLHKIRRETLAPFFSKRNVLSLEGLISAKVEQLCQLVRKHAVDKTVMNLSDAFFAFSNDVVVNFLFTHQVNVLADEEQAATLQRNSKELLMGINLNKQFPWVPDFLEALPLAISKPLMPPGLIDMLALFDRVRAELVSIINAKVSGTNQTCLSPTAKESVYSSVIDNPVLPESERTLLRLEQEGALLALAGTESPAQSLSIILYHVLANPFILERLRTELSTVPECATWTHLEQLPYLSAIIEEGNRLSFGKTYTIPPMTPISITTLSAHTAESVFPDAYIFHPDRWLGENGRQRRKFQLAFSKGGRKWLGIELARAELYLVTAALVRTFDLTLRETDADDVAFLHDYQVAMPRMGSRG</sequence>
<protein>
    <submittedName>
        <fullName evidence="8">Cytochrome P450</fullName>
    </submittedName>
</protein>
<dbReference type="SUPFAM" id="SSF48264">
    <property type="entry name" value="Cytochrome P450"/>
    <property type="match status" value="1"/>
</dbReference>
<evidence type="ECO:0000256" key="7">
    <source>
        <dbReference type="ARBA" id="ARBA00023033"/>
    </source>
</evidence>
<evidence type="ECO:0000256" key="3">
    <source>
        <dbReference type="ARBA" id="ARBA00022617"/>
    </source>
</evidence>
<dbReference type="InterPro" id="IPR036396">
    <property type="entry name" value="Cyt_P450_sf"/>
</dbReference>
<organism evidence="8 9">
    <name type="scientific">Aspergillus sclerotiicarbonarius (strain CBS 121057 / IBT 28362)</name>
    <dbReference type="NCBI Taxonomy" id="1448318"/>
    <lineage>
        <taxon>Eukaryota</taxon>
        <taxon>Fungi</taxon>
        <taxon>Dikarya</taxon>
        <taxon>Ascomycota</taxon>
        <taxon>Pezizomycotina</taxon>
        <taxon>Eurotiomycetes</taxon>
        <taxon>Eurotiomycetidae</taxon>
        <taxon>Eurotiales</taxon>
        <taxon>Aspergillaceae</taxon>
        <taxon>Aspergillus</taxon>
        <taxon>Aspergillus subgen. Circumdati</taxon>
    </lineage>
</organism>
<dbReference type="InterPro" id="IPR050121">
    <property type="entry name" value="Cytochrome_P450_monoxygenase"/>
</dbReference>
<dbReference type="CDD" id="cd11062">
    <property type="entry name" value="CYP58-like"/>
    <property type="match status" value="1"/>
</dbReference>
<dbReference type="Pfam" id="PF00067">
    <property type="entry name" value="p450"/>
    <property type="match status" value="1"/>
</dbReference>
<dbReference type="OrthoDB" id="3945418at2759"/>
<reference evidence="8 9" key="1">
    <citation type="submission" date="2018-02" db="EMBL/GenBank/DDBJ databases">
        <title>The genomes of Aspergillus section Nigri reveals drivers in fungal speciation.</title>
        <authorList>
            <consortium name="DOE Joint Genome Institute"/>
            <person name="Vesth T.C."/>
            <person name="Nybo J."/>
            <person name="Theobald S."/>
            <person name="Brandl J."/>
            <person name="Frisvad J.C."/>
            <person name="Nielsen K.F."/>
            <person name="Lyhne E.K."/>
            <person name="Kogle M.E."/>
            <person name="Kuo A."/>
            <person name="Riley R."/>
            <person name="Clum A."/>
            <person name="Nolan M."/>
            <person name="Lipzen A."/>
            <person name="Salamov A."/>
            <person name="Henrissat B."/>
            <person name="Wiebenga A."/>
            <person name="De vries R.P."/>
            <person name="Grigoriev I.V."/>
            <person name="Mortensen U.H."/>
            <person name="Andersen M.R."/>
            <person name="Baker S.E."/>
        </authorList>
    </citation>
    <scope>NUCLEOTIDE SEQUENCE [LARGE SCALE GENOMIC DNA]</scope>
    <source>
        <strain evidence="8 9">CBS 121057</strain>
    </source>
</reference>
<dbReference type="VEuPathDB" id="FungiDB:BO78DRAFT_463480"/>
<keyword evidence="3" id="KW-0349">Heme</keyword>
<dbReference type="GO" id="GO:0004497">
    <property type="term" value="F:monooxygenase activity"/>
    <property type="evidence" value="ECO:0007669"/>
    <property type="project" value="UniProtKB-KW"/>
</dbReference>
<evidence type="ECO:0000256" key="2">
    <source>
        <dbReference type="ARBA" id="ARBA00010617"/>
    </source>
</evidence>
<dbReference type="InterPro" id="IPR001128">
    <property type="entry name" value="Cyt_P450"/>
</dbReference>
<keyword evidence="9" id="KW-1185">Reference proteome</keyword>
<dbReference type="GO" id="GO:0016705">
    <property type="term" value="F:oxidoreductase activity, acting on paired donors, with incorporation or reduction of molecular oxygen"/>
    <property type="evidence" value="ECO:0007669"/>
    <property type="project" value="InterPro"/>
</dbReference>
<name>A0A319DZL5_ASPSB</name>
<evidence type="ECO:0000313" key="8">
    <source>
        <dbReference type="EMBL" id="PYI03256.1"/>
    </source>
</evidence>
<evidence type="ECO:0000313" key="9">
    <source>
        <dbReference type="Proteomes" id="UP000248423"/>
    </source>
</evidence>
<evidence type="ECO:0000256" key="4">
    <source>
        <dbReference type="ARBA" id="ARBA00022723"/>
    </source>
</evidence>
<evidence type="ECO:0000256" key="1">
    <source>
        <dbReference type="ARBA" id="ARBA00001971"/>
    </source>
</evidence>
<dbReference type="STRING" id="1448318.A0A319DZL5"/>
<dbReference type="GO" id="GO:0005506">
    <property type="term" value="F:iron ion binding"/>
    <property type="evidence" value="ECO:0007669"/>
    <property type="project" value="InterPro"/>
</dbReference>
<dbReference type="GO" id="GO:0020037">
    <property type="term" value="F:heme binding"/>
    <property type="evidence" value="ECO:0007669"/>
    <property type="project" value="InterPro"/>
</dbReference>